<gene>
    <name evidence="2" type="ORF">HY618_04275</name>
</gene>
<dbReference type="Proteomes" id="UP000752292">
    <property type="component" value="Unassembled WGS sequence"/>
</dbReference>
<name>A0A932ZWU7_UNCTE</name>
<dbReference type="Pfam" id="PF03548">
    <property type="entry name" value="LolA"/>
    <property type="match status" value="1"/>
</dbReference>
<comment type="caution">
    <text evidence="2">The sequence shown here is derived from an EMBL/GenBank/DDBJ whole genome shotgun (WGS) entry which is preliminary data.</text>
</comment>
<protein>
    <submittedName>
        <fullName evidence="2">Outer membrane lipoprotein carrier protein LolA</fullName>
    </submittedName>
</protein>
<dbReference type="EMBL" id="JACQRX010000189">
    <property type="protein sequence ID" value="MBI4251657.1"/>
    <property type="molecule type" value="Genomic_DNA"/>
</dbReference>
<sequence length="209" mass="23287">MSRADALIASLQRKYETTGTLSADFEQENELRSLGRTTRSKGVLRLHKPGRIRVEYTEPEKQLIVADGSKLWVYTPRLKQVIVGEMAGGASTPFLFLAGKGDLRKGFEVEVEEFGLLARPDGVWKAGQPHRLSLKPREAQAGFQQMWLEVDPQSFRITGFEYTDPLGNRSRMRFVEIREGAALPASVFQFQAPQGVEVLRLPGAGSPGR</sequence>
<accession>A0A932ZWU7</accession>
<dbReference type="Gene3D" id="2.50.20.10">
    <property type="entry name" value="Lipoprotein localisation LolA/LolB/LppX"/>
    <property type="match status" value="1"/>
</dbReference>
<reference evidence="2" key="1">
    <citation type="submission" date="2020-07" db="EMBL/GenBank/DDBJ databases">
        <title>Huge and variable diversity of episymbiotic CPR bacteria and DPANN archaea in groundwater ecosystems.</title>
        <authorList>
            <person name="He C.Y."/>
            <person name="Keren R."/>
            <person name="Whittaker M."/>
            <person name="Farag I.F."/>
            <person name="Doudna J."/>
            <person name="Cate J.H.D."/>
            <person name="Banfield J.F."/>
        </authorList>
    </citation>
    <scope>NUCLEOTIDE SEQUENCE</scope>
    <source>
        <strain evidence="2">NC_groundwater_1370_Ag_S-0.2um_69_93</strain>
    </source>
</reference>
<keyword evidence="1" id="KW-0732">Signal</keyword>
<dbReference type="SUPFAM" id="SSF89392">
    <property type="entry name" value="Prokaryotic lipoproteins and lipoprotein localization factors"/>
    <property type="match status" value="1"/>
</dbReference>
<dbReference type="PANTHER" id="PTHR35869">
    <property type="entry name" value="OUTER-MEMBRANE LIPOPROTEIN CARRIER PROTEIN"/>
    <property type="match status" value="1"/>
</dbReference>
<dbReference type="PANTHER" id="PTHR35869:SF1">
    <property type="entry name" value="OUTER-MEMBRANE LIPOPROTEIN CARRIER PROTEIN"/>
    <property type="match status" value="1"/>
</dbReference>
<dbReference type="InterPro" id="IPR029046">
    <property type="entry name" value="LolA/LolB/LppX"/>
</dbReference>
<proteinExistence type="predicted"/>
<evidence type="ECO:0000313" key="2">
    <source>
        <dbReference type="EMBL" id="MBI4251657.1"/>
    </source>
</evidence>
<evidence type="ECO:0000256" key="1">
    <source>
        <dbReference type="ARBA" id="ARBA00022729"/>
    </source>
</evidence>
<keyword evidence="2" id="KW-0449">Lipoprotein</keyword>
<dbReference type="CDD" id="cd16325">
    <property type="entry name" value="LolA"/>
    <property type="match status" value="1"/>
</dbReference>
<dbReference type="AlphaFoldDB" id="A0A932ZWU7"/>
<evidence type="ECO:0000313" key="3">
    <source>
        <dbReference type="Proteomes" id="UP000752292"/>
    </source>
</evidence>
<organism evidence="2 3">
    <name type="scientific">Tectimicrobiota bacterium</name>
    <dbReference type="NCBI Taxonomy" id="2528274"/>
    <lineage>
        <taxon>Bacteria</taxon>
        <taxon>Pseudomonadati</taxon>
        <taxon>Nitrospinota/Tectimicrobiota group</taxon>
        <taxon>Candidatus Tectimicrobiota</taxon>
    </lineage>
</organism>
<dbReference type="InterPro" id="IPR004564">
    <property type="entry name" value="OM_lipoprot_carrier_LolA-like"/>
</dbReference>